<evidence type="ECO:0000313" key="5">
    <source>
        <dbReference type="Proteomes" id="UP000277811"/>
    </source>
</evidence>
<accession>A0A498R659</accession>
<gene>
    <name evidence="2" type="ORF">LUCI_1568</name>
    <name evidence="3" type="ORF">LUCI_4758</name>
    <name evidence="4" type="ORF">LUCI_4935</name>
</gene>
<evidence type="ECO:0000313" key="3">
    <source>
        <dbReference type="EMBL" id="VBB09463.1"/>
    </source>
</evidence>
<name>A0A498R659_9FIRM</name>
<protein>
    <submittedName>
        <fullName evidence="2">Uncharacterized protein</fullName>
    </submittedName>
</protein>
<dbReference type="AlphaFoldDB" id="A0A498R659"/>
<proteinExistence type="predicted"/>
<evidence type="ECO:0000256" key="1">
    <source>
        <dbReference type="SAM" id="Phobius"/>
    </source>
</evidence>
<feature type="transmembrane region" description="Helical" evidence="1">
    <location>
        <begin position="12"/>
        <end position="35"/>
    </location>
</feature>
<evidence type="ECO:0000313" key="4">
    <source>
        <dbReference type="EMBL" id="VBB09637.1"/>
    </source>
</evidence>
<evidence type="ECO:0000313" key="2">
    <source>
        <dbReference type="EMBL" id="VBB06337.1"/>
    </source>
</evidence>
<keyword evidence="5" id="KW-1185">Reference proteome</keyword>
<keyword evidence="1" id="KW-1133">Transmembrane helix</keyword>
<dbReference type="EMBL" id="UPPP01000062">
    <property type="protein sequence ID" value="VBB06337.1"/>
    <property type="molecule type" value="Genomic_DNA"/>
</dbReference>
<keyword evidence="1" id="KW-0812">Transmembrane</keyword>
<sequence length="53" mass="5842">MTVPDSMEGAIILSVIDFLLSFVIIYGISLVLYIFPHLNKLGHVDESKLKGGH</sequence>
<dbReference type="RefSeq" id="WP_165865920.1">
    <property type="nucleotide sequence ID" value="NZ_UPPP01000062.1"/>
</dbReference>
<keyword evidence="1" id="KW-0472">Membrane</keyword>
<dbReference type="Proteomes" id="UP000277811">
    <property type="component" value="Unassembled WGS sequence"/>
</dbReference>
<dbReference type="EMBL" id="UPPP01000126">
    <property type="protein sequence ID" value="VBB09463.1"/>
    <property type="molecule type" value="Genomic_DNA"/>
</dbReference>
<organism evidence="2 5">
    <name type="scientific">Lucifera butyrica</name>
    <dbReference type="NCBI Taxonomy" id="1351585"/>
    <lineage>
        <taxon>Bacteria</taxon>
        <taxon>Bacillati</taxon>
        <taxon>Bacillota</taxon>
        <taxon>Negativicutes</taxon>
        <taxon>Veillonellales</taxon>
        <taxon>Veillonellaceae</taxon>
        <taxon>Lucifera</taxon>
    </lineage>
</organism>
<dbReference type="EMBL" id="UPPP01000133">
    <property type="protein sequence ID" value="VBB09637.1"/>
    <property type="molecule type" value="Genomic_DNA"/>
</dbReference>
<reference evidence="2 5" key="1">
    <citation type="submission" date="2018-06" db="EMBL/GenBank/DDBJ databases">
        <authorList>
            <person name="Strepis N."/>
        </authorList>
    </citation>
    <scope>NUCLEOTIDE SEQUENCE [LARGE SCALE GENOMIC DNA]</scope>
    <source>
        <strain evidence="2">LUCI</strain>
    </source>
</reference>